<keyword evidence="1 6" id="KW-0597">Phosphoprotein</keyword>
<dbReference type="SMART" id="SM00862">
    <property type="entry name" value="Trans_reg_C"/>
    <property type="match status" value="1"/>
</dbReference>
<dbReference type="Gene3D" id="1.10.10.10">
    <property type="entry name" value="Winged helix-like DNA-binding domain superfamily/Winged helix DNA-binding domain"/>
    <property type="match status" value="1"/>
</dbReference>
<evidence type="ECO:0000313" key="11">
    <source>
        <dbReference type="Proteomes" id="UP000466517"/>
    </source>
</evidence>
<sequence length="241" mass="26933">MTWNDETRVVRADGTPVKVLVVDDEPLIAELLTIALRREGWHVSTARDGSSAMSAATREQPDLAVLDIALPDTDGLTLMHALRALSPKLPVLLLTGRATAEDRIAGLAQGGDDYVTKPFSLEEVVLRMRGLIRRSGVVTDLDRGRLVVGDLILDLYSHEVTREGRKVELTMTEFKLLGYLMQNSGRVVTKPQILRDVWHSDFDGNPNLVEIFVSYLRKKIDSGRRPMIHTVRGRGYLLQPR</sequence>
<dbReference type="InterPro" id="IPR001789">
    <property type="entry name" value="Sig_transdc_resp-reg_receiver"/>
</dbReference>
<dbReference type="PROSITE" id="PS51755">
    <property type="entry name" value="OMPR_PHOB"/>
    <property type="match status" value="1"/>
</dbReference>
<dbReference type="GO" id="GO:0006355">
    <property type="term" value="P:regulation of DNA-templated transcription"/>
    <property type="evidence" value="ECO:0007669"/>
    <property type="project" value="InterPro"/>
</dbReference>
<dbReference type="InterPro" id="IPR039420">
    <property type="entry name" value="WalR-like"/>
</dbReference>
<evidence type="ECO:0000256" key="1">
    <source>
        <dbReference type="ARBA" id="ARBA00022553"/>
    </source>
</evidence>
<keyword evidence="11" id="KW-1185">Reference proteome</keyword>
<accession>A0A7I7XEJ1</accession>
<keyword evidence="4 7" id="KW-0238">DNA-binding</keyword>
<dbReference type="AlphaFoldDB" id="A0A7I7XEJ1"/>
<reference evidence="10 11" key="1">
    <citation type="journal article" date="2019" name="Emerg. Microbes Infect.">
        <title>Comprehensive subspecies identification of 175 nontuberculous mycobacteria species based on 7547 genomic profiles.</title>
        <authorList>
            <person name="Matsumoto Y."/>
            <person name="Kinjo T."/>
            <person name="Motooka D."/>
            <person name="Nabeya D."/>
            <person name="Jung N."/>
            <person name="Uechi K."/>
            <person name="Horii T."/>
            <person name="Iida T."/>
            <person name="Fujita J."/>
            <person name="Nakamura S."/>
        </authorList>
    </citation>
    <scope>NUCLEOTIDE SEQUENCE [LARGE SCALE GENOMIC DNA]</scope>
    <source>
        <strain evidence="10 11">JCM 13574</strain>
    </source>
</reference>
<dbReference type="Pfam" id="PF00072">
    <property type="entry name" value="Response_reg"/>
    <property type="match status" value="1"/>
</dbReference>
<protein>
    <submittedName>
        <fullName evidence="10">Putative transcriptional regulatory protein TcrX</fullName>
    </submittedName>
</protein>
<dbReference type="EMBL" id="AP022610">
    <property type="protein sequence ID" value="BBZ27561.1"/>
    <property type="molecule type" value="Genomic_DNA"/>
</dbReference>
<dbReference type="InterPro" id="IPR036388">
    <property type="entry name" value="WH-like_DNA-bd_sf"/>
</dbReference>
<dbReference type="InterPro" id="IPR001867">
    <property type="entry name" value="OmpR/PhoB-type_DNA-bd"/>
</dbReference>
<dbReference type="GO" id="GO:0000156">
    <property type="term" value="F:phosphorelay response regulator activity"/>
    <property type="evidence" value="ECO:0007669"/>
    <property type="project" value="TreeGrafter"/>
</dbReference>
<dbReference type="SMART" id="SM00448">
    <property type="entry name" value="REC"/>
    <property type="match status" value="1"/>
</dbReference>
<evidence type="ECO:0000256" key="4">
    <source>
        <dbReference type="ARBA" id="ARBA00023125"/>
    </source>
</evidence>
<evidence type="ECO:0000256" key="3">
    <source>
        <dbReference type="ARBA" id="ARBA00023015"/>
    </source>
</evidence>
<keyword evidence="3" id="KW-0805">Transcription regulation</keyword>
<dbReference type="Pfam" id="PF00486">
    <property type="entry name" value="Trans_reg_C"/>
    <property type="match status" value="1"/>
</dbReference>
<dbReference type="PROSITE" id="PS50110">
    <property type="entry name" value="RESPONSE_REGULATORY"/>
    <property type="match status" value="1"/>
</dbReference>
<dbReference type="FunFam" id="1.10.10.10:FF:000005">
    <property type="entry name" value="Two-component system response regulator"/>
    <property type="match status" value="1"/>
</dbReference>
<dbReference type="CDD" id="cd00383">
    <property type="entry name" value="trans_reg_C"/>
    <property type="match status" value="1"/>
</dbReference>
<dbReference type="SUPFAM" id="SSF52172">
    <property type="entry name" value="CheY-like"/>
    <property type="match status" value="1"/>
</dbReference>
<dbReference type="PANTHER" id="PTHR48111:SF28">
    <property type="entry name" value="TRANSCRIPTIONAL REGULATORY PROTEIN TCRX-RELATED"/>
    <property type="match status" value="1"/>
</dbReference>
<evidence type="ECO:0000256" key="6">
    <source>
        <dbReference type="PROSITE-ProRule" id="PRU00169"/>
    </source>
</evidence>
<feature type="modified residue" description="4-aspartylphosphate" evidence="6">
    <location>
        <position position="67"/>
    </location>
</feature>
<feature type="DNA-binding region" description="OmpR/PhoB-type" evidence="7">
    <location>
        <begin position="143"/>
        <end position="240"/>
    </location>
</feature>
<evidence type="ECO:0000259" key="8">
    <source>
        <dbReference type="PROSITE" id="PS50110"/>
    </source>
</evidence>
<dbReference type="InterPro" id="IPR011006">
    <property type="entry name" value="CheY-like_superfamily"/>
</dbReference>
<keyword evidence="5" id="KW-0804">Transcription</keyword>
<evidence type="ECO:0000313" key="10">
    <source>
        <dbReference type="EMBL" id="BBZ27561.1"/>
    </source>
</evidence>
<keyword evidence="2" id="KW-0902">Two-component regulatory system</keyword>
<dbReference type="Proteomes" id="UP000466517">
    <property type="component" value="Chromosome"/>
</dbReference>
<dbReference type="Gene3D" id="3.40.50.2300">
    <property type="match status" value="1"/>
</dbReference>
<proteinExistence type="predicted"/>
<organism evidence="10 11">
    <name type="scientific">Mycolicibacterium madagascariense</name>
    <dbReference type="NCBI Taxonomy" id="212765"/>
    <lineage>
        <taxon>Bacteria</taxon>
        <taxon>Bacillati</taxon>
        <taxon>Actinomycetota</taxon>
        <taxon>Actinomycetes</taxon>
        <taxon>Mycobacteriales</taxon>
        <taxon>Mycobacteriaceae</taxon>
        <taxon>Mycolicibacterium</taxon>
    </lineage>
</organism>
<dbReference type="GO" id="GO:0000976">
    <property type="term" value="F:transcription cis-regulatory region binding"/>
    <property type="evidence" value="ECO:0007669"/>
    <property type="project" value="TreeGrafter"/>
</dbReference>
<evidence type="ECO:0000259" key="9">
    <source>
        <dbReference type="PROSITE" id="PS51755"/>
    </source>
</evidence>
<evidence type="ECO:0000256" key="5">
    <source>
        <dbReference type="ARBA" id="ARBA00023163"/>
    </source>
</evidence>
<dbReference type="PANTHER" id="PTHR48111">
    <property type="entry name" value="REGULATOR OF RPOS"/>
    <property type="match status" value="1"/>
</dbReference>
<feature type="domain" description="OmpR/PhoB-type" evidence="9">
    <location>
        <begin position="143"/>
        <end position="240"/>
    </location>
</feature>
<evidence type="ECO:0000256" key="2">
    <source>
        <dbReference type="ARBA" id="ARBA00023012"/>
    </source>
</evidence>
<dbReference type="GO" id="GO:0005829">
    <property type="term" value="C:cytosol"/>
    <property type="evidence" value="ECO:0007669"/>
    <property type="project" value="TreeGrafter"/>
</dbReference>
<dbReference type="Gene3D" id="6.10.250.690">
    <property type="match status" value="1"/>
</dbReference>
<evidence type="ECO:0000256" key="7">
    <source>
        <dbReference type="PROSITE-ProRule" id="PRU01091"/>
    </source>
</evidence>
<feature type="domain" description="Response regulatory" evidence="8">
    <location>
        <begin position="18"/>
        <end position="132"/>
    </location>
</feature>
<dbReference type="GO" id="GO:0032993">
    <property type="term" value="C:protein-DNA complex"/>
    <property type="evidence" value="ECO:0007669"/>
    <property type="project" value="TreeGrafter"/>
</dbReference>
<dbReference type="KEGG" id="mmag:MMAD_18560"/>
<name>A0A7I7XEJ1_9MYCO</name>
<gene>
    <name evidence="10" type="primary">tcrX</name>
    <name evidence="10" type="ORF">MMAD_18560</name>
</gene>